<sequence length="407" mass="45051">MKNIFRVIVILSIIFIVTGSCKKYADDYKTFLDNHEVTYPGLATGVGYRPGNLRAVLVWHPSPDPSIKNYVITWNNGKDSLTLDATSHSPADSVKVSIPGLKEYVYSFRIVAHDNSGGTSVGQDLNNVRVYGPVYQSTLLNRGYNIANPYMVRPDGSVDLNFIQPDSGNVSTSIEYNTNTGGLNTATLLPKNNAINLPDFKFGTVVKYQSAYVPASNAADVFTTLEKATFPTIRFIAVCDKSLFRENPLPGDAGIYDSNTTVRKLWDGSVGPQGYPDVFHSDGSHGMPHAITFDMGKVYKKLTSVEETGRSCCNNPDQFEVWGIADITGAETSLSPRDSGWPAEMTAKGWTLLKDIRRTDDGQNAQKFDFDTVPSVRYIRVRIKHVTTNDSNYSNISEFTFWNEKVD</sequence>
<keyword evidence="3" id="KW-1185">Reference proteome</keyword>
<feature type="domain" description="DUF5000" evidence="1">
    <location>
        <begin position="266"/>
        <end position="402"/>
    </location>
</feature>
<evidence type="ECO:0000313" key="2">
    <source>
        <dbReference type="EMBL" id="MBD1363211.1"/>
    </source>
</evidence>
<dbReference type="RefSeq" id="WP_191187875.1">
    <property type="nucleotide sequence ID" value="NZ_JACWMY010000002.1"/>
</dbReference>
<name>A0ABR7WLL4_9SPHI</name>
<dbReference type="EMBL" id="JACWMY010000002">
    <property type="protein sequence ID" value="MBD1363211.1"/>
    <property type="molecule type" value="Genomic_DNA"/>
</dbReference>
<evidence type="ECO:0000313" key="3">
    <source>
        <dbReference type="Proteomes" id="UP000606600"/>
    </source>
</evidence>
<dbReference type="Pfam" id="PF16391">
    <property type="entry name" value="DUF5000"/>
    <property type="match status" value="1"/>
</dbReference>
<accession>A0ABR7WLL4</accession>
<dbReference type="InterPro" id="IPR008979">
    <property type="entry name" value="Galactose-bd-like_sf"/>
</dbReference>
<reference evidence="2 3" key="1">
    <citation type="submission" date="2020-09" db="EMBL/GenBank/DDBJ databases">
        <title>Novel species of Mucilaginibacter isolated from a glacier on the Tibetan Plateau.</title>
        <authorList>
            <person name="Liu Q."/>
            <person name="Xin Y.-H."/>
        </authorList>
    </citation>
    <scope>NUCLEOTIDE SEQUENCE [LARGE SCALE GENOMIC DNA]</scope>
    <source>
        <strain evidence="2 3">ZT4R22</strain>
    </source>
</reference>
<dbReference type="SUPFAM" id="SSF49785">
    <property type="entry name" value="Galactose-binding domain-like"/>
    <property type="match status" value="1"/>
</dbReference>
<organism evidence="2 3">
    <name type="scientific">Mucilaginibacter pankratovii</name>
    <dbReference type="NCBI Taxonomy" id="2772110"/>
    <lineage>
        <taxon>Bacteria</taxon>
        <taxon>Pseudomonadati</taxon>
        <taxon>Bacteroidota</taxon>
        <taxon>Sphingobacteriia</taxon>
        <taxon>Sphingobacteriales</taxon>
        <taxon>Sphingobacteriaceae</taxon>
        <taxon>Mucilaginibacter</taxon>
    </lineage>
</organism>
<dbReference type="SUPFAM" id="SSF49265">
    <property type="entry name" value="Fibronectin type III"/>
    <property type="match status" value="1"/>
</dbReference>
<evidence type="ECO:0000259" key="1">
    <source>
        <dbReference type="Pfam" id="PF16391"/>
    </source>
</evidence>
<proteinExistence type="predicted"/>
<dbReference type="PROSITE" id="PS51257">
    <property type="entry name" value="PROKAR_LIPOPROTEIN"/>
    <property type="match status" value="1"/>
</dbReference>
<dbReference type="InterPro" id="IPR032164">
    <property type="entry name" value="DUF5000"/>
</dbReference>
<protein>
    <recommendedName>
        <fullName evidence="1">DUF5000 domain-containing protein</fullName>
    </recommendedName>
</protein>
<dbReference type="Proteomes" id="UP000606600">
    <property type="component" value="Unassembled WGS sequence"/>
</dbReference>
<dbReference type="InterPro" id="IPR036116">
    <property type="entry name" value="FN3_sf"/>
</dbReference>
<comment type="caution">
    <text evidence="2">The sequence shown here is derived from an EMBL/GenBank/DDBJ whole genome shotgun (WGS) entry which is preliminary data.</text>
</comment>
<dbReference type="Gene3D" id="2.60.120.260">
    <property type="entry name" value="Galactose-binding domain-like"/>
    <property type="match status" value="1"/>
</dbReference>
<dbReference type="Pfam" id="PF16389">
    <property type="entry name" value="DUF4998"/>
    <property type="match status" value="1"/>
</dbReference>
<gene>
    <name evidence="2" type="ORF">IDJ77_05245</name>
</gene>